<name>A0AAV8FN63_9POAL</name>
<evidence type="ECO:0000313" key="2">
    <source>
        <dbReference type="EMBL" id="KAJ4794444.1"/>
    </source>
</evidence>
<gene>
    <name evidence="2" type="ORF">LUZ62_045690</name>
</gene>
<dbReference type="EMBL" id="JAMFTS010000002">
    <property type="protein sequence ID" value="KAJ4794444.1"/>
    <property type="molecule type" value="Genomic_DNA"/>
</dbReference>
<reference evidence="2" key="1">
    <citation type="submission" date="2022-08" db="EMBL/GenBank/DDBJ databases">
        <authorList>
            <person name="Marques A."/>
        </authorList>
    </citation>
    <scope>NUCLEOTIDE SEQUENCE</scope>
    <source>
        <strain evidence="2">RhyPub2mFocal</strain>
        <tissue evidence="2">Leaves</tissue>
    </source>
</reference>
<dbReference type="PANTHER" id="PTHR11220">
    <property type="entry name" value="HEME-BINDING PROTEIN-RELATED"/>
    <property type="match status" value="1"/>
</dbReference>
<comment type="similarity">
    <text evidence="1">Belongs to the HEBP family.</text>
</comment>
<protein>
    <submittedName>
        <fullName evidence="2">Heme-binding protein 2</fullName>
    </submittedName>
</protein>
<evidence type="ECO:0000313" key="3">
    <source>
        <dbReference type="Proteomes" id="UP001140206"/>
    </source>
</evidence>
<dbReference type="PANTHER" id="PTHR11220:SF1">
    <property type="entry name" value="HEME-BINDING PROTEIN 2"/>
    <property type="match status" value="1"/>
</dbReference>
<evidence type="ECO:0000256" key="1">
    <source>
        <dbReference type="ARBA" id="ARBA00009817"/>
    </source>
</evidence>
<keyword evidence="3" id="KW-1185">Reference proteome</keyword>
<dbReference type="Pfam" id="PF04832">
    <property type="entry name" value="SOUL"/>
    <property type="match status" value="1"/>
</dbReference>
<dbReference type="InterPro" id="IPR006917">
    <property type="entry name" value="SOUL_heme-bd"/>
</dbReference>
<sequence>MLSSDPVTLHQFNRPIMNGRSKMKQTSLFQDLIGELLPLFQVPTHQSRVDRLGAHLIRTWKKERRRKAMKRSTRLWFLLVSIAALLVPGRATESPQYTVVHTESEFEIRLYRSTAWMSAPSDKISFEKATKHGFHRLFQYIQGANLNSTRLRMTKPVVTSIVPGAGALHSSAYYVRFYLQTKFQVSPPVPLPELDLVSDKWAPCCVAVRKFSGFARDGNMVKEAEKLALSLSRSSWANSTNFDSTNAYSIAQYDSPFKLFERVNEVWVDVTGSEETGCGSSSVEAY</sequence>
<proteinExistence type="inferred from homology"/>
<dbReference type="Proteomes" id="UP001140206">
    <property type="component" value="Chromosome 2"/>
</dbReference>
<organism evidence="2 3">
    <name type="scientific">Rhynchospora pubera</name>
    <dbReference type="NCBI Taxonomy" id="906938"/>
    <lineage>
        <taxon>Eukaryota</taxon>
        <taxon>Viridiplantae</taxon>
        <taxon>Streptophyta</taxon>
        <taxon>Embryophyta</taxon>
        <taxon>Tracheophyta</taxon>
        <taxon>Spermatophyta</taxon>
        <taxon>Magnoliopsida</taxon>
        <taxon>Liliopsida</taxon>
        <taxon>Poales</taxon>
        <taxon>Cyperaceae</taxon>
        <taxon>Cyperoideae</taxon>
        <taxon>Rhynchosporeae</taxon>
        <taxon>Rhynchospora</taxon>
    </lineage>
</organism>
<dbReference type="InterPro" id="IPR011256">
    <property type="entry name" value="Reg_factor_effector_dom_sf"/>
</dbReference>
<dbReference type="Gene3D" id="3.20.80.10">
    <property type="entry name" value="Regulatory factor, effector binding domain"/>
    <property type="match status" value="1"/>
</dbReference>
<dbReference type="SUPFAM" id="SSF55136">
    <property type="entry name" value="Probable bacterial effector-binding domain"/>
    <property type="match status" value="1"/>
</dbReference>
<dbReference type="FunFam" id="3.20.80.10:FF:000002">
    <property type="entry name" value="Heme-binding protein 2"/>
    <property type="match status" value="1"/>
</dbReference>
<dbReference type="AlphaFoldDB" id="A0AAV8FN63"/>
<accession>A0AAV8FN63</accession>
<comment type="caution">
    <text evidence="2">The sequence shown here is derived from an EMBL/GenBank/DDBJ whole genome shotgun (WGS) entry which is preliminary data.</text>
</comment>